<feature type="region of interest" description="Disordered" evidence="1">
    <location>
        <begin position="50"/>
        <end position="86"/>
    </location>
</feature>
<organism evidence="2 3">
    <name type="scientific">Paraburkholderia dipogonis</name>
    <dbReference type="NCBI Taxonomy" id="1211383"/>
    <lineage>
        <taxon>Bacteria</taxon>
        <taxon>Pseudomonadati</taxon>
        <taxon>Pseudomonadota</taxon>
        <taxon>Betaproteobacteria</taxon>
        <taxon>Burkholderiales</taxon>
        <taxon>Burkholderiaceae</taxon>
        <taxon>Paraburkholderia</taxon>
    </lineage>
</organism>
<reference evidence="2 3" key="1">
    <citation type="submission" date="2019-03" db="EMBL/GenBank/DDBJ databases">
        <title>Complete Genome Sequence of Paraburkholderia dipogonis ICMP 19430T, a Nitrogen-fixing Symbiont of the South African Invasive Legume Dipogon lignosus in New Zealand.</title>
        <authorList>
            <person name="De Meyer S.E."/>
        </authorList>
    </citation>
    <scope>NUCLEOTIDE SEQUENCE [LARGE SCALE GENOMIC DNA]</scope>
    <source>
        <strain evidence="2 3">ICMP 19430</strain>
    </source>
</reference>
<evidence type="ECO:0000313" key="2">
    <source>
        <dbReference type="EMBL" id="TFE41833.1"/>
    </source>
</evidence>
<dbReference type="EMBL" id="SNVI01000002">
    <property type="protein sequence ID" value="TFE41833.1"/>
    <property type="molecule type" value="Genomic_DNA"/>
</dbReference>
<sequence length="126" mass="14106">MKNAAVWLPAWYEQTGLLASRRAHGKSVRTERLSVDDEPIPIAEPCVADRVATQGRDRRGKTAGSRQTRTRTRPRDNAAARSIAAVTQSKRERARIVLNESDQKNLIFINDLPSQKGKSPQNKVVF</sequence>
<comment type="caution">
    <text evidence="2">The sequence shown here is derived from an EMBL/GenBank/DDBJ whole genome shotgun (WGS) entry which is preliminary data.</text>
</comment>
<proteinExistence type="predicted"/>
<dbReference type="RefSeq" id="WP_134465117.1">
    <property type="nucleotide sequence ID" value="NZ_JBHMFL010000064.1"/>
</dbReference>
<accession>A0A4Y8MWY6</accession>
<protein>
    <submittedName>
        <fullName evidence="2">Uncharacterized protein</fullName>
    </submittedName>
</protein>
<evidence type="ECO:0000256" key="1">
    <source>
        <dbReference type="SAM" id="MobiDB-lite"/>
    </source>
</evidence>
<dbReference type="Proteomes" id="UP000297385">
    <property type="component" value="Unassembled WGS sequence"/>
</dbReference>
<name>A0A4Y8MWY6_9BURK</name>
<dbReference type="GeneID" id="97308582"/>
<evidence type="ECO:0000313" key="3">
    <source>
        <dbReference type="Proteomes" id="UP000297385"/>
    </source>
</evidence>
<dbReference type="AlphaFoldDB" id="A0A4Y8MWY6"/>
<gene>
    <name evidence="2" type="ORF">E2553_34900</name>
</gene>